<accession>A0A4Q7KQY5</accession>
<feature type="domain" description="Carrier" evidence="5">
    <location>
        <begin position="1601"/>
        <end position="1678"/>
    </location>
</feature>
<dbReference type="InterPro" id="IPR020806">
    <property type="entry name" value="PKS_PP-bd"/>
</dbReference>
<dbReference type="GO" id="GO:0004315">
    <property type="term" value="F:3-oxoacyl-[acyl-carrier-protein] synthase activity"/>
    <property type="evidence" value="ECO:0007669"/>
    <property type="project" value="InterPro"/>
</dbReference>
<dbReference type="Gene3D" id="3.40.47.10">
    <property type="match status" value="1"/>
</dbReference>
<dbReference type="Pfam" id="PF00698">
    <property type="entry name" value="Acyl_transf_1"/>
    <property type="match status" value="1"/>
</dbReference>
<dbReference type="SMART" id="SM00827">
    <property type="entry name" value="PKS_AT"/>
    <property type="match status" value="1"/>
</dbReference>
<feature type="region of interest" description="N-terminal hotdog fold" evidence="4">
    <location>
        <begin position="937"/>
        <end position="1049"/>
    </location>
</feature>
<evidence type="ECO:0000256" key="2">
    <source>
        <dbReference type="ARBA" id="ARBA00022553"/>
    </source>
</evidence>
<dbReference type="InterPro" id="IPR049900">
    <property type="entry name" value="PKS_mFAS_DH"/>
</dbReference>
<dbReference type="SMART" id="SM00823">
    <property type="entry name" value="PKS_PP"/>
    <property type="match status" value="2"/>
</dbReference>
<dbReference type="InterPro" id="IPR016039">
    <property type="entry name" value="Thiolase-like"/>
</dbReference>
<dbReference type="InterPro" id="IPR014030">
    <property type="entry name" value="Ketoacyl_synth_N"/>
</dbReference>
<evidence type="ECO:0000256" key="3">
    <source>
        <dbReference type="ARBA" id="ARBA00022679"/>
    </source>
</evidence>
<organism evidence="8 9">
    <name type="scientific">Herbihabitans rhizosphaerae</name>
    <dbReference type="NCBI Taxonomy" id="1872711"/>
    <lineage>
        <taxon>Bacteria</taxon>
        <taxon>Bacillati</taxon>
        <taxon>Actinomycetota</taxon>
        <taxon>Actinomycetes</taxon>
        <taxon>Pseudonocardiales</taxon>
        <taxon>Pseudonocardiaceae</taxon>
        <taxon>Herbihabitans</taxon>
    </lineage>
</organism>
<sequence length="2027" mass="214717">MTTGPAELARWLVDRVAIATGRRPESVDPHRPVHELGLSSRDGVALAAELADKLGTPVDATLVYRHSTIAAIAEAVVGQADQVQTTRQEPKHGDPVAVIGVGCRLPGGVESPADFWRLLDGGVDAIRTRPEGRWSELADDDALAGLPSTGGYLDDVAGFDAEFFAITPREAAVMDPQQRMMLEVSHAALEHAGIASKSLRGTRTGVFVGLSATEYGTLTLSDVDGVDSWSGTGAAASVIANRLSYLLDLRGPSLAIDTACSSSLVAVHQAVQSLRAGEVDLAIVGGVNALVTPGITANFARAGVLAEDGRCKAFDASADGIARGEGCGVVVLRRLSDARRSDDRVLAVIRDSAVNSDGRSNGLMAPNPEAQADLLRAAYSTVDPSTVDYVEAHGTGTLLGDPIEAAALGEVLGADRPDDCPLWIGSVKSNFGHLEGAAGVTGLIKVVLSLVHQQIPTSLHYREPNPHIDFAARRLRVAGSSREWPKYSGLAKAGVSAFGFGGTNAHVVLEEWPTAPAPEPAGRRPEVFALSAVSEEALHRRAEDLAAWVRHADAPLADVAATLAARRDHHPVRAAVVAADRAELADALRSVEVRRAGASDVVFVFSGYGSQWSAMGAGLLEHEPAFRAAVDELEPEFLAVAGFSLREAISGEITDLAVAQSAVFGTQVALAAWWRAHGVTPAAVIGHSMGEVAAAVVAGALDLRDGLRVITTRARLLAGLSGRGLGAMAVVDMSADELAEFPVDIAVYASPGQCTITGPAAEVDAVLRHADTLGRWHRRMRVGGAGHSADVDPLLPEFRALVGDLSPRAPEVRCYSTVHSGPPEFGVDYWTANLRWPVRFTQAISAAIADGHSTFLEVSPNPITVAAIEQTGDVLALPSLRRTDADRGCLPSLAVLHTIGAADLARRHPEPPVVDLPGPAWRHERYWAPAPRRTSRHPLLGEHVVLPDGRHVWQAEVDTGSLPWLADHQAYGVTVLAGTAYLELALSAGRAALGGPVRVRDLELHQLLAVDERTTITTTVDPDGRVTVQAGAEWTTHATALVLPADGEPAEPLSIADGEALDLYAVLARAGQEYGPAFRGLHDVRAVPGSASAAIRLPDEAGQSRGFTLHPALADACLHTLAAAAHGMATGRYLPAAIGEVRVLGDPARGVRCAGTLAVGDGNTLTGAVHLLGPDGELLVDISGVVVRRLRAGAVPVKPADLAYELRWDKAPLPEESGTPSPRRVITLDQGDSEDAPVRAALAAVRQVEPGERLWLVTRNAPPALAALRALVRVLAFEHPDLRATLVDLDDESAGCLDAELDADQRDDEVLWRNGIRYSARLAKAELTDREAPVVRPGAYVITGGLGELGLLVAEWLAERGARRIVLSGRRAPAPEAEATLVRLRESGTEVDVLLGDIAEPGTAEKLVAHAGRDGVPLHGVLHAAAVLRDAAAMDVTDEDLTTVWRPKVVGAQRLHEATLDVELDWWLMFSSVASMFGSPGQAAYATANAWLDAFVARRRATGLPAATINWGAWEGEHDRANAALASVGRTQGLDALQEVLASGRAATGIAHLDLPAALDAFPTLAELPFLAELAPAVVAATSGADGWPGADGLRDLPPAEAMRMVLDRLAARLAALIGTSQDRVDVHVPLTSMGLDSLMAMRMRAAIQHDLGAPPPVSLLLRGASLADLAAHLVGEAPQRPRGPIPPRDPTERWIAQLWQDALGRNGFGVHDDFFTLGGTGSLADAVHESITARLAGAPGAEALFARPTVAAMADLLRDELEGSPDGPVRVLREEGAESPLFLFHPAGGPTSVYQPLIAALPDGRPCYGFERVDELESLPDKASRYVELLREIAPHGPYLLGGWSFGGLLAYEVAHRLTAAGERVELVALIDTILPKTGETDVVQRFQRFAEHIRDTYGVDFEVPDSLRDLPEHEQIEHVMTTLATAVPDIGEGALRHQRTSYVDARVAERYQPRPYGGRVVLLRATDPHPLTTTLDSRYLRDDEALGWDDLCADLRVIRVPGDHVSMIDPPHVAVLADRLREVLP</sequence>
<reference evidence="8 9" key="1">
    <citation type="submission" date="2019-02" db="EMBL/GenBank/DDBJ databases">
        <title>Genomic Encyclopedia of Type Strains, Phase IV (KMG-IV): sequencing the most valuable type-strain genomes for metagenomic binning, comparative biology and taxonomic classification.</title>
        <authorList>
            <person name="Goeker M."/>
        </authorList>
    </citation>
    <scope>NUCLEOTIDE SEQUENCE [LARGE SCALE GENOMIC DNA]</scope>
    <source>
        <strain evidence="8 9">DSM 101727</strain>
    </source>
</reference>
<dbReference type="InterPro" id="IPR016035">
    <property type="entry name" value="Acyl_Trfase/lysoPLipase"/>
</dbReference>
<dbReference type="Pfam" id="PF00975">
    <property type="entry name" value="Thioesterase"/>
    <property type="match status" value="1"/>
</dbReference>
<evidence type="ECO:0000256" key="1">
    <source>
        <dbReference type="ARBA" id="ARBA00022450"/>
    </source>
</evidence>
<comment type="caution">
    <text evidence="8">The sequence shown here is derived from an EMBL/GenBank/DDBJ whole genome shotgun (WGS) entry which is preliminary data.</text>
</comment>
<dbReference type="InterPro" id="IPR014043">
    <property type="entry name" value="Acyl_transferase_dom"/>
</dbReference>
<dbReference type="PROSITE" id="PS00012">
    <property type="entry name" value="PHOSPHOPANTETHEINE"/>
    <property type="match status" value="1"/>
</dbReference>
<dbReference type="Gene3D" id="3.40.50.1820">
    <property type="entry name" value="alpha/beta hydrolase"/>
    <property type="match status" value="1"/>
</dbReference>
<dbReference type="InterPro" id="IPR016036">
    <property type="entry name" value="Malonyl_transacylase_ACP-bd"/>
</dbReference>
<dbReference type="Gene3D" id="3.10.129.110">
    <property type="entry name" value="Polyketide synthase dehydratase"/>
    <property type="match status" value="1"/>
</dbReference>
<dbReference type="InterPro" id="IPR057326">
    <property type="entry name" value="KR_dom"/>
</dbReference>
<keyword evidence="9" id="KW-1185">Reference proteome</keyword>
<dbReference type="InterPro" id="IPR036736">
    <property type="entry name" value="ACP-like_sf"/>
</dbReference>
<dbReference type="SUPFAM" id="SSF51735">
    <property type="entry name" value="NAD(P)-binding Rossmann-fold domains"/>
    <property type="match status" value="2"/>
</dbReference>
<dbReference type="Gene3D" id="3.40.50.720">
    <property type="entry name" value="NAD(P)-binding Rossmann-like Domain"/>
    <property type="match status" value="1"/>
</dbReference>
<dbReference type="InterPro" id="IPR009081">
    <property type="entry name" value="PP-bd_ACP"/>
</dbReference>
<gene>
    <name evidence="8" type="ORF">EV193_104466</name>
</gene>
<dbReference type="Pfam" id="PF08659">
    <property type="entry name" value="KR"/>
    <property type="match status" value="1"/>
</dbReference>
<dbReference type="InterPro" id="IPR020807">
    <property type="entry name" value="PKS_DH"/>
</dbReference>
<dbReference type="SUPFAM" id="SSF53474">
    <property type="entry name" value="alpha/beta-Hydrolases"/>
    <property type="match status" value="1"/>
</dbReference>
<evidence type="ECO:0000313" key="8">
    <source>
        <dbReference type="EMBL" id="RZS39249.1"/>
    </source>
</evidence>
<dbReference type="OrthoDB" id="9778690at2"/>
<dbReference type="InterPro" id="IPR001031">
    <property type="entry name" value="Thioesterase"/>
</dbReference>
<dbReference type="PROSITE" id="PS50075">
    <property type="entry name" value="CARRIER"/>
    <property type="match status" value="2"/>
</dbReference>
<dbReference type="InterPro" id="IPR050091">
    <property type="entry name" value="PKS_NRPS_Biosynth_Enz"/>
</dbReference>
<dbReference type="PROSITE" id="PS52004">
    <property type="entry name" value="KS3_2"/>
    <property type="match status" value="1"/>
</dbReference>
<dbReference type="InterPro" id="IPR049552">
    <property type="entry name" value="PKS_DH_N"/>
</dbReference>
<dbReference type="InterPro" id="IPR020802">
    <property type="entry name" value="TesA-like"/>
</dbReference>
<feature type="domain" description="Ketosynthase family 3 (KS3)" evidence="6">
    <location>
        <begin position="93"/>
        <end position="511"/>
    </location>
</feature>
<keyword evidence="2" id="KW-0597">Phosphoprotein</keyword>
<dbReference type="Pfam" id="PF00550">
    <property type="entry name" value="PP-binding"/>
    <property type="match status" value="2"/>
</dbReference>
<dbReference type="CDD" id="cd00833">
    <property type="entry name" value="PKS"/>
    <property type="match status" value="1"/>
</dbReference>
<dbReference type="Pfam" id="PF16197">
    <property type="entry name" value="KAsynt_C_assoc"/>
    <property type="match status" value="1"/>
</dbReference>
<keyword evidence="1" id="KW-0596">Phosphopantetheine</keyword>
<feature type="domain" description="Carrier" evidence="5">
    <location>
        <begin position="3"/>
        <end position="80"/>
    </location>
</feature>
<dbReference type="InterPro" id="IPR032821">
    <property type="entry name" value="PKS_assoc"/>
</dbReference>
<dbReference type="InterPro" id="IPR013968">
    <property type="entry name" value="PKS_KR"/>
</dbReference>
<dbReference type="SMART" id="SM00824">
    <property type="entry name" value="PKS_TE"/>
    <property type="match status" value="1"/>
</dbReference>
<dbReference type="InterPro" id="IPR049551">
    <property type="entry name" value="PKS_DH_C"/>
</dbReference>
<dbReference type="Pfam" id="PF14765">
    <property type="entry name" value="PS-DH"/>
    <property type="match status" value="1"/>
</dbReference>
<dbReference type="Pfam" id="PF02801">
    <property type="entry name" value="Ketoacyl-synt_C"/>
    <property type="match status" value="1"/>
</dbReference>
<dbReference type="SUPFAM" id="SSF52151">
    <property type="entry name" value="FabD/lysophospholipase-like"/>
    <property type="match status" value="1"/>
</dbReference>
<dbReference type="InterPro" id="IPR006162">
    <property type="entry name" value="Ppantetheine_attach_site"/>
</dbReference>
<dbReference type="SUPFAM" id="SSF47336">
    <property type="entry name" value="ACP-like"/>
    <property type="match status" value="3"/>
</dbReference>
<dbReference type="InterPro" id="IPR029058">
    <property type="entry name" value="AB_hydrolase_fold"/>
</dbReference>
<dbReference type="Gene3D" id="1.10.1200.10">
    <property type="entry name" value="ACP-like"/>
    <property type="match status" value="3"/>
</dbReference>
<dbReference type="InterPro" id="IPR036291">
    <property type="entry name" value="NAD(P)-bd_dom_sf"/>
</dbReference>
<dbReference type="PROSITE" id="PS00606">
    <property type="entry name" value="KS3_1"/>
    <property type="match status" value="1"/>
</dbReference>
<proteinExistence type="predicted"/>
<feature type="active site" description="Proton acceptor; for dehydratase activity" evidence="4">
    <location>
        <position position="968"/>
    </location>
</feature>
<dbReference type="GO" id="GO:0031177">
    <property type="term" value="F:phosphopantetheine binding"/>
    <property type="evidence" value="ECO:0007669"/>
    <property type="project" value="InterPro"/>
</dbReference>
<dbReference type="EMBL" id="SGWQ01000004">
    <property type="protein sequence ID" value="RZS39249.1"/>
    <property type="molecule type" value="Genomic_DNA"/>
</dbReference>
<evidence type="ECO:0000259" key="7">
    <source>
        <dbReference type="PROSITE" id="PS52019"/>
    </source>
</evidence>
<dbReference type="InterPro" id="IPR014031">
    <property type="entry name" value="Ketoacyl_synth_C"/>
</dbReference>
<dbReference type="Proteomes" id="UP000294257">
    <property type="component" value="Unassembled WGS sequence"/>
</dbReference>
<dbReference type="InterPro" id="IPR042104">
    <property type="entry name" value="PKS_dehydratase_sf"/>
</dbReference>
<dbReference type="Gene3D" id="3.30.70.3290">
    <property type="match status" value="1"/>
</dbReference>
<dbReference type="PANTHER" id="PTHR43775:SF37">
    <property type="entry name" value="SI:DKEY-61P9.11"/>
    <property type="match status" value="1"/>
</dbReference>
<dbReference type="GO" id="GO:0006633">
    <property type="term" value="P:fatty acid biosynthetic process"/>
    <property type="evidence" value="ECO:0007669"/>
    <property type="project" value="InterPro"/>
</dbReference>
<keyword evidence="3" id="KW-0808">Transferase</keyword>
<dbReference type="SMART" id="SM00825">
    <property type="entry name" value="PKS_KS"/>
    <property type="match status" value="1"/>
</dbReference>
<dbReference type="InterPro" id="IPR020841">
    <property type="entry name" value="PKS_Beta-ketoAc_synthase_dom"/>
</dbReference>
<dbReference type="PANTHER" id="PTHR43775">
    <property type="entry name" value="FATTY ACID SYNTHASE"/>
    <property type="match status" value="1"/>
</dbReference>
<dbReference type="SUPFAM" id="SSF53901">
    <property type="entry name" value="Thiolase-like"/>
    <property type="match status" value="1"/>
</dbReference>
<dbReference type="Pfam" id="PF00109">
    <property type="entry name" value="ketoacyl-synt"/>
    <property type="match status" value="1"/>
</dbReference>
<name>A0A4Q7KQY5_9PSEU</name>
<dbReference type="InterPro" id="IPR018201">
    <property type="entry name" value="Ketoacyl_synth_AS"/>
</dbReference>
<dbReference type="FunFam" id="3.40.47.10:FF:000019">
    <property type="entry name" value="Polyketide synthase type I"/>
    <property type="match status" value="1"/>
</dbReference>
<evidence type="ECO:0000313" key="9">
    <source>
        <dbReference type="Proteomes" id="UP000294257"/>
    </source>
</evidence>
<dbReference type="Pfam" id="PF21089">
    <property type="entry name" value="PKS_DH_N"/>
    <property type="match status" value="1"/>
</dbReference>
<feature type="domain" description="PKS/mFAS DH" evidence="7">
    <location>
        <begin position="937"/>
        <end position="1196"/>
    </location>
</feature>
<dbReference type="PROSITE" id="PS52019">
    <property type="entry name" value="PKS_MFAS_DH"/>
    <property type="match status" value="1"/>
</dbReference>
<dbReference type="SUPFAM" id="SSF55048">
    <property type="entry name" value="Probable ACP-binding domain of malonyl-CoA ACP transacylase"/>
    <property type="match status" value="1"/>
</dbReference>
<dbReference type="GO" id="GO:0004312">
    <property type="term" value="F:fatty acid synthase activity"/>
    <property type="evidence" value="ECO:0007669"/>
    <property type="project" value="TreeGrafter"/>
</dbReference>
<dbReference type="SMART" id="SM00826">
    <property type="entry name" value="PKS_DH"/>
    <property type="match status" value="1"/>
</dbReference>
<dbReference type="SMART" id="SM00822">
    <property type="entry name" value="PKS_KR"/>
    <property type="match status" value="1"/>
</dbReference>
<evidence type="ECO:0000259" key="5">
    <source>
        <dbReference type="PROSITE" id="PS50075"/>
    </source>
</evidence>
<evidence type="ECO:0000259" key="6">
    <source>
        <dbReference type="PROSITE" id="PS52004"/>
    </source>
</evidence>
<feature type="active site" description="Proton donor; for dehydratase activity" evidence="4">
    <location>
        <position position="1115"/>
    </location>
</feature>
<dbReference type="Gene3D" id="3.40.366.10">
    <property type="entry name" value="Malonyl-Coenzyme A Acyl Carrier Protein, domain 2"/>
    <property type="match status" value="1"/>
</dbReference>
<protein>
    <submittedName>
        <fullName evidence="8">Phthiocerol/phenolphthiocerol synthesis type-I polyketide synthase D</fullName>
    </submittedName>
</protein>
<dbReference type="RefSeq" id="WP_130344804.1">
    <property type="nucleotide sequence ID" value="NZ_SGWQ01000004.1"/>
</dbReference>
<dbReference type="InterPro" id="IPR001227">
    <property type="entry name" value="Ac_transferase_dom_sf"/>
</dbReference>
<evidence type="ECO:0000256" key="4">
    <source>
        <dbReference type="PROSITE-ProRule" id="PRU01363"/>
    </source>
</evidence>
<feature type="region of interest" description="C-terminal hotdog fold" evidence="4">
    <location>
        <begin position="1056"/>
        <end position="1196"/>
    </location>
</feature>